<protein>
    <submittedName>
        <fullName evidence="1">Uncharacterized protein</fullName>
    </submittedName>
</protein>
<organism evidence="1">
    <name type="scientific">Schizaphis graminum</name>
    <name type="common">Green bug aphid</name>
    <dbReference type="NCBI Taxonomy" id="13262"/>
    <lineage>
        <taxon>Eukaryota</taxon>
        <taxon>Metazoa</taxon>
        <taxon>Ecdysozoa</taxon>
        <taxon>Arthropoda</taxon>
        <taxon>Hexapoda</taxon>
        <taxon>Insecta</taxon>
        <taxon>Pterygota</taxon>
        <taxon>Neoptera</taxon>
        <taxon>Paraneoptera</taxon>
        <taxon>Hemiptera</taxon>
        <taxon>Sternorrhyncha</taxon>
        <taxon>Aphidomorpha</taxon>
        <taxon>Aphidoidea</taxon>
        <taxon>Aphididae</taxon>
        <taxon>Aphidini</taxon>
        <taxon>Schizaphis</taxon>
    </lineage>
</organism>
<evidence type="ECO:0000313" key="1">
    <source>
        <dbReference type="EMBL" id="MBY17446.1"/>
    </source>
</evidence>
<reference evidence="1" key="1">
    <citation type="submission" date="2018-04" db="EMBL/GenBank/DDBJ databases">
        <title>Transcriptome of Schizaphis graminum biotype I.</title>
        <authorList>
            <person name="Scully E.D."/>
            <person name="Geib S.M."/>
            <person name="Palmer N.A."/>
            <person name="Koch K."/>
            <person name="Bradshaw J."/>
            <person name="Heng-Moss T."/>
            <person name="Sarath G."/>
        </authorList>
    </citation>
    <scope>NUCLEOTIDE SEQUENCE</scope>
</reference>
<proteinExistence type="predicted"/>
<gene>
    <name evidence="1" type="ORF">g.59648</name>
</gene>
<dbReference type="AlphaFoldDB" id="A0A2S2NL00"/>
<dbReference type="EMBL" id="GGMR01004827">
    <property type="protein sequence ID" value="MBY17446.1"/>
    <property type="molecule type" value="Transcribed_RNA"/>
</dbReference>
<accession>A0A2S2NL00</accession>
<name>A0A2S2NL00_SCHGA</name>
<sequence>MWIKMKTYFIQNEEDISEILVNNMNDFNNVFELNKKNILKSNKKMISGMDLILLKANLTPLKIQRTNTSKSLLKKNSKIYFVSCINIKNKKGEYFSSLINDISEHDRIIIIDGLVLKQFSICNSSILTVLVRPQDNSSIVLFKYKTALKKSNTILENNLSLLTGPGIYSLFGNVKKIVKYDDEELMLLRLQCCDKSCLKTLKYSNFIDEYKNNVNKKIASEVKYDFFSNKIDILVKTPSNDFISLSLNQRICLNNVKVKNINNSDIFSLQINGISQNIKADPIETGIVNSLRPPTKHFPIPNELKPATRPKIKQLSSDVQLVLKDKTQESSIIISSTEEPISLQQSQHDETIVVNLSDDDIVNLSPCQDFTTSTQINQNDNYVHNNASSFDKKKYDDNSSIILSNKYTSLYERKLSSQRAISPSSSTDGSCSPSFFNAESELLISNQETQSNNLKSNIVNLPTQCIGPCRLIHTEPNIFVSNEIVSGYCTKCIAFVPKCNLKWSNQSSNMEYKCPTCSNIVHLTFFFMMNFLYGNNESQAIQVCCYNKHAERVIKKISKRNIKLEEYLSNHSTRNLVMNSMKSLISNKTKVNIIVCFSPNDNANILLGIDTKYVVTTKNK</sequence>